<feature type="transmembrane region" description="Helical" evidence="1">
    <location>
        <begin position="61"/>
        <end position="90"/>
    </location>
</feature>
<proteinExistence type="predicted"/>
<keyword evidence="1" id="KW-1133">Transmembrane helix</keyword>
<gene>
    <name evidence="2" type="ORF">ACFQJ9_02485</name>
</gene>
<feature type="transmembrane region" description="Helical" evidence="1">
    <location>
        <begin position="26"/>
        <end position="49"/>
    </location>
</feature>
<keyword evidence="3" id="KW-1185">Reference proteome</keyword>
<evidence type="ECO:0000313" key="2">
    <source>
        <dbReference type="EMBL" id="MFC7198343.1"/>
    </source>
</evidence>
<evidence type="ECO:0000313" key="3">
    <source>
        <dbReference type="Proteomes" id="UP001596447"/>
    </source>
</evidence>
<dbReference type="AlphaFoldDB" id="A0ABD5YXJ4"/>
<accession>A0ABD5YXJ4</accession>
<protein>
    <submittedName>
        <fullName evidence="2">Uncharacterized protein</fullName>
    </submittedName>
</protein>
<comment type="caution">
    <text evidence="2">The sequence shown here is derived from an EMBL/GenBank/DDBJ whole genome shotgun (WGS) entry which is preliminary data.</text>
</comment>
<sequence length="96" mass="10370">MLFVIILTGILLWTLPQPGYSQSRLILFSAIIGGAWIGIIGVAVISFNYKIGLSITAIGTGTLFILGFWQAAIGFIIMPTAALILLAAYLSYENEY</sequence>
<name>A0ABD5YXJ4_9EURY</name>
<evidence type="ECO:0000256" key="1">
    <source>
        <dbReference type="SAM" id="Phobius"/>
    </source>
</evidence>
<dbReference type="EMBL" id="JBHTAR010000004">
    <property type="protein sequence ID" value="MFC7198343.1"/>
    <property type="molecule type" value="Genomic_DNA"/>
</dbReference>
<dbReference type="RefSeq" id="WP_382216053.1">
    <property type="nucleotide sequence ID" value="NZ_JBHTAR010000004.1"/>
</dbReference>
<reference evidence="2 3" key="1">
    <citation type="journal article" date="2019" name="Int. J. Syst. Evol. Microbiol.">
        <title>The Global Catalogue of Microorganisms (GCM) 10K type strain sequencing project: providing services to taxonomists for standard genome sequencing and annotation.</title>
        <authorList>
            <consortium name="The Broad Institute Genomics Platform"/>
            <consortium name="The Broad Institute Genome Sequencing Center for Infectious Disease"/>
            <person name="Wu L."/>
            <person name="Ma J."/>
        </authorList>
    </citation>
    <scope>NUCLEOTIDE SEQUENCE [LARGE SCALE GENOMIC DNA]</scope>
    <source>
        <strain evidence="2 3">XZGYJ-43</strain>
    </source>
</reference>
<dbReference type="Proteomes" id="UP001596447">
    <property type="component" value="Unassembled WGS sequence"/>
</dbReference>
<keyword evidence="1" id="KW-0812">Transmembrane</keyword>
<keyword evidence="1" id="KW-0472">Membrane</keyword>
<organism evidence="2 3">
    <name type="scientific">Halospeciosus flavus</name>
    <dbReference type="NCBI Taxonomy" id="3032283"/>
    <lineage>
        <taxon>Archaea</taxon>
        <taxon>Methanobacteriati</taxon>
        <taxon>Methanobacteriota</taxon>
        <taxon>Stenosarchaea group</taxon>
        <taxon>Halobacteria</taxon>
        <taxon>Halobacteriales</taxon>
        <taxon>Halobacteriaceae</taxon>
        <taxon>Halospeciosus</taxon>
    </lineage>
</organism>